<comment type="caution">
    <text evidence="7">The sequence shown here is derived from an EMBL/GenBank/DDBJ whole genome shotgun (WGS) entry which is preliminary data.</text>
</comment>
<dbReference type="GO" id="GO:0003777">
    <property type="term" value="F:microtubule motor activity"/>
    <property type="evidence" value="ECO:0007669"/>
    <property type="project" value="InterPro"/>
</dbReference>
<dbReference type="EMBL" id="LDAU01000105">
    <property type="protein sequence ID" value="KRX05756.1"/>
    <property type="molecule type" value="Genomic_DNA"/>
</dbReference>
<keyword evidence="4" id="KW-0067">ATP-binding</keyword>
<dbReference type="Proteomes" id="UP000054937">
    <property type="component" value="Unassembled WGS sequence"/>
</dbReference>
<organism evidence="7 8">
    <name type="scientific">Pseudocohnilembus persalinus</name>
    <name type="common">Ciliate</name>
    <dbReference type="NCBI Taxonomy" id="266149"/>
    <lineage>
        <taxon>Eukaryota</taxon>
        <taxon>Sar</taxon>
        <taxon>Alveolata</taxon>
        <taxon>Ciliophora</taxon>
        <taxon>Intramacronucleata</taxon>
        <taxon>Oligohymenophorea</taxon>
        <taxon>Scuticociliatia</taxon>
        <taxon>Philasterida</taxon>
        <taxon>Pseudocohnilembidae</taxon>
        <taxon>Pseudocohnilembus</taxon>
    </lineage>
</organism>
<dbReference type="GO" id="GO:0008017">
    <property type="term" value="F:microtubule binding"/>
    <property type="evidence" value="ECO:0007669"/>
    <property type="project" value="InterPro"/>
</dbReference>
<keyword evidence="3 4" id="KW-0505">Motor protein</keyword>
<accession>A0A0V0QTU5</accession>
<name>A0A0V0QTU5_PSEPJ</name>
<dbReference type="AlphaFoldDB" id="A0A0V0QTU5"/>
<comment type="similarity">
    <text evidence="4">Belongs to the TRAFAC class myosin-kinesin ATPase superfamily. Kinesin family.</text>
</comment>
<proteinExistence type="inferred from homology"/>
<dbReference type="SUPFAM" id="SSF52540">
    <property type="entry name" value="P-loop containing nucleoside triphosphate hydrolases"/>
    <property type="match status" value="1"/>
</dbReference>
<protein>
    <submittedName>
        <fullName evidence="7">p-loop containing nucleoside triphosphate hydrolase</fullName>
    </submittedName>
</protein>
<evidence type="ECO:0000256" key="3">
    <source>
        <dbReference type="ARBA" id="ARBA00023175"/>
    </source>
</evidence>
<dbReference type="OrthoDB" id="123929at2759"/>
<evidence type="ECO:0000256" key="5">
    <source>
        <dbReference type="SAM" id="Coils"/>
    </source>
</evidence>
<evidence type="ECO:0000313" key="7">
    <source>
        <dbReference type="EMBL" id="KRX05756.1"/>
    </source>
</evidence>
<evidence type="ECO:0000256" key="4">
    <source>
        <dbReference type="PROSITE-ProRule" id="PRU00283"/>
    </source>
</evidence>
<dbReference type="GO" id="GO:0007018">
    <property type="term" value="P:microtubule-based movement"/>
    <property type="evidence" value="ECO:0007669"/>
    <property type="project" value="InterPro"/>
</dbReference>
<dbReference type="InterPro" id="IPR027417">
    <property type="entry name" value="P-loop_NTPase"/>
</dbReference>
<dbReference type="InterPro" id="IPR036961">
    <property type="entry name" value="Kinesin_motor_dom_sf"/>
</dbReference>
<dbReference type="InterPro" id="IPR001752">
    <property type="entry name" value="Kinesin_motor_dom"/>
</dbReference>
<keyword evidence="1" id="KW-0493">Microtubule</keyword>
<feature type="domain" description="Kinesin motor" evidence="6">
    <location>
        <begin position="73"/>
        <end position="269"/>
    </location>
</feature>
<keyword evidence="4" id="KW-0547">Nucleotide-binding</keyword>
<dbReference type="PANTHER" id="PTHR47968:SF36">
    <property type="entry name" value="KINESIN HEAVY CHAIN ISOFORM X1"/>
    <property type="match status" value="1"/>
</dbReference>
<dbReference type="InParanoid" id="A0A0V0QTU5"/>
<evidence type="ECO:0000259" key="6">
    <source>
        <dbReference type="PROSITE" id="PS50067"/>
    </source>
</evidence>
<dbReference type="Pfam" id="PF00225">
    <property type="entry name" value="Kinesin"/>
    <property type="match status" value="1"/>
</dbReference>
<dbReference type="PANTHER" id="PTHR47968">
    <property type="entry name" value="CENTROMERE PROTEIN E"/>
    <property type="match status" value="1"/>
</dbReference>
<feature type="coiled-coil region" evidence="5">
    <location>
        <begin position="102"/>
        <end position="129"/>
    </location>
</feature>
<reference evidence="7 8" key="1">
    <citation type="journal article" date="2015" name="Sci. Rep.">
        <title>Genome of the facultative scuticociliatosis pathogen Pseudocohnilembus persalinus provides insight into its virulence through horizontal gene transfer.</title>
        <authorList>
            <person name="Xiong J."/>
            <person name="Wang G."/>
            <person name="Cheng J."/>
            <person name="Tian M."/>
            <person name="Pan X."/>
            <person name="Warren A."/>
            <person name="Jiang C."/>
            <person name="Yuan D."/>
            <person name="Miao W."/>
        </authorList>
    </citation>
    <scope>NUCLEOTIDE SEQUENCE [LARGE SCALE GENOMIC DNA]</scope>
    <source>
        <strain evidence="7">36N120E</strain>
    </source>
</reference>
<evidence type="ECO:0000313" key="8">
    <source>
        <dbReference type="Proteomes" id="UP000054937"/>
    </source>
</evidence>
<keyword evidence="2 5" id="KW-0175">Coiled coil</keyword>
<dbReference type="GO" id="GO:0005524">
    <property type="term" value="F:ATP binding"/>
    <property type="evidence" value="ECO:0007669"/>
    <property type="project" value="UniProtKB-UniRule"/>
</dbReference>
<keyword evidence="8" id="KW-1185">Reference proteome</keyword>
<gene>
    <name evidence="7" type="ORF">PPERSA_09896</name>
</gene>
<dbReference type="GO" id="GO:0016787">
    <property type="term" value="F:hydrolase activity"/>
    <property type="evidence" value="ECO:0007669"/>
    <property type="project" value="UniProtKB-KW"/>
</dbReference>
<evidence type="ECO:0000256" key="1">
    <source>
        <dbReference type="ARBA" id="ARBA00022701"/>
    </source>
</evidence>
<dbReference type="PROSITE" id="PS50067">
    <property type="entry name" value="KINESIN_MOTOR_2"/>
    <property type="match status" value="1"/>
</dbReference>
<dbReference type="Gene3D" id="3.40.850.10">
    <property type="entry name" value="Kinesin motor domain"/>
    <property type="match status" value="1"/>
</dbReference>
<keyword evidence="7" id="KW-0378">Hydrolase</keyword>
<dbReference type="GO" id="GO:0005874">
    <property type="term" value="C:microtubule"/>
    <property type="evidence" value="ECO:0007669"/>
    <property type="project" value="UniProtKB-KW"/>
</dbReference>
<feature type="binding site" evidence="4">
    <location>
        <begin position="168"/>
        <end position="175"/>
    </location>
    <ligand>
        <name>ATP</name>
        <dbReference type="ChEBI" id="CHEBI:30616"/>
    </ligand>
</feature>
<dbReference type="InterPro" id="IPR027640">
    <property type="entry name" value="Kinesin-like_fam"/>
</dbReference>
<evidence type="ECO:0000256" key="2">
    <source>
        <dbReference type="ARBA" id="ARBA00023054"/>
    </source>
</evidence>
<sequence>MASRKKSLAQNVYNKTINLINSITNLEIEQSENQQQKESLMNSDINQLKNSTYVQQSTQRVKTQPYQNRGTCPYGVILKIRGMDYQTMISNQYQPLEKLDNYNLLIKSLDDLQNEKNNKKINVSKEKIATFNRVYSQEEENDIVFRSYFQQYTKNFLSGSNQTVMIYGGANSGKSHAAFGTLRDPGFIPNLLRDIFNVYYDFPQEDQITFKLSFLNYSTELQQFTDLLTNTQIPLRVYQDELCDFHLEGVSECIVNNLKTALKLYNRDA</sequence>